<accession>A0A9J7HR46</accession>
<feature type="region of interest" description="Disordered" evidence="6">
    <location>
        <begin position="659"/>
        <end position="679"/>
    </location>
</feature>
<evidence type="ECO:0000259" key="7">
    <source>
        <dbReference type="PROSITE" id="PS51715"/>
    </source>
</evidence>
<dbReference type="AlphaFoldDB" id="A0A9J7HR46"/>
<dbReference type="SUPFAM" id="SSF48340">
    <property type="entry name" value="Interferon-induced guanylate-binding protein 1 (GBP1), C-terminal domain"/>
    <property type="match status" value="1"/>
</dbReference>
<dbReference type="KEGG" id="bfo:118407800"/>
<dbReference type="OrthoDB" id="2135133at2759"/>
<name>A0A9J7HR46_BRAFL</name>
<sequence length="679" mass="76838">MPGVHSKFGFKVEELKPKKGGKRVKGSSIPLILPNDLQYNASTGRVETVQGERRESAQIVPEALELLEGIEEPVSVISICGPCRTGKSYILSRLLGTADAFALGHRMSPHTFGIWMGTKVLRGKDFTIVLLDTEGIDAPGASAGQDASILVLTILLSSKLIYNSQNVPYKGDLEKMQCFVNLADEISVKRGKKSGVSAFREFFPDFLWLLRDVSLNMEDENGREMDPTEYLVTKDVGQAILASFSSIECATLERPSGDTTIMTNIAQHTNSLNPKFTKGVDELIESLLQKARAKRGYNKGSTVNGLALSIMTKQYVEAVNDPNSIPALDNTWKNTVEVMWGKAIEKAVMEYKHQMQDRVAKATGNGQVPLEETASDGTLFYSSQPTLIDLHNQQFEEVKDKLIRRVGHLGTSAEDLGHGNRTVVDRLEKRLIQREARTEYNAIRSDVTGGELLHFIQQNEETSKIFCQKLSERLLVTVRKRVDFPAKDYDYSELEMEVCRAQQQYKKKARGPQKWVVLQEMTKNCEQLKAEFKKIEEHHKKLMLARQKAKDAERRAKEREEQLQQLRQQAQDMSRAQREILQKLEEQHKKMMEEVQQEAQEQREQKFQELVVELVGEIMKQEMEELLSKLRELLLKCVLEAQQHELDVTRQELESLRKAIDDLPSTPSASSADDGCIIS</sequence>
<evidence type="ECO:0000256" key="6">
    <source>
        <dbReference type="SAM" id="MobiDB-lite"/>
    </source>
</evidence>
<dbReference type="InterPro" id="IPR036543">
    <property type="entry name" value="Guanylate-bd_C_sf"/>
</dbReference>
<evidence type="ECO:0000256" key="4">
    <source>
        <dbReference type="PROSITE-ProRule" id="PRU01052"/>
    </source>
</evidence>
<comment type="similarity">
    <text evidence="4">Belongs to the TRAFAC class dynamin-like GTPase superfamily. GB1/RHD3 GTPase family.</text>
</comment>
<organism evidence="8 9">
    <name type="scientific">Branchiostoma floridae</name>
    <name type="common">Florida lancelet</name>
    <name type="synonym">Amphioxus</name>
    <dbReference type="NCBI Taxonomy" id="7739"/>
    <lineage>
        <taxon>Eukaryota</taxon>
        <taxon>Metazoa</taxon>
        <taxon>Chordata</taxon>
        <taxon>Cephalochordata</taxon>
        <taxon>Leptocardii</taxon>
        <taxon>Amphioxiformes</taxon>
        <taxon>Branchiostomatidae</taxon>
        <taxon>Branchiostoma</taxon>
    </lineage>
</organism>
<gene>
    <name evidence="9" type="primary">LOC118407800</name>
</gene>
<keyword evidence="5" id="KW-0175">Coiled coil</keyword>
<dbReference type="Pfam" id="PF02841">
    <property type="entry name" value="GBP_C"/>
    <property type="match status" value="1"/>
</dbReference>
<dbReference type="PANTHER" id="PTHR10751">
    <property type="entry name" value="GUANYLATE BINDING PROTEIN"/>
    <property type="match status" value="1"/>
</dbReference>
<dbReference type="FunFam" id="1.20.1000.10:FF:000021">
    <property type="entry name" value="Uncharacterized protein"/>
    <property type="match status" value="1"/>
</dbReference>
<feature type="coiled-coil region" evidence="5">
    <location>
        <begin position="518"/>
        <end position="659"/>
    </location>
</feature>
<dbReference type="Gene3D" id="3.40.50.300">
    <property type="entry name" value="P-loop containing nucleotide triphosphate hydrolases"/>
    <property type="match status" value="1"/>
</dbReference>
<evidence type="ECO:0000313" key="9">
    <source>
        <dbReference type="RefSeq" id="XP_035664225.1"/>
    </source>
</evidence>
<keyword evidence="3" id="KW-0342">GTP-binding</keyword>
<keyword evidence="2" id="KW-0378">Hydrolase</keyword>
<dbReference type="InterPro" id="IPR003191">
    <property type="entry name" value="Guanylate-bd/ATL_C"/>
</dbReference>
<reference evidence="9" key="1">
    <citation type="submission" date="2025-08" db="UniProtKB">
        <authorList>
            <consortium name="RefSeq"/>
        </authorList>
    </citation>
    <scope>IDENTIFICATION</scope>
    <source>
        <strain evidence="9">S238N-H82</strain>
        <tissue evidence="9">Testes</tissue>
    </source>
</reference>
<dbReference type="Proteomes" id="UP000001554">
    <property type="component" value="Unplaced"/>
</dbReference>
<dbReference type="Gene3D" id="1.20.1000.10">
    <property type="entry name" value="Guanylate-binding protein, C-terminal domain"/>
    <property type="match status" value="2"/>
</dbReference>
<feature type="domain" description="GB1/RHD3-type G" evidence="7">
    <location>
        <begin position="71"/>
        <end position="164"/>
    </location>
</feature>
<dbReference type="FunFam" id="3.40.50.300:FF:003009">
    <property type="entry name" value="Uncharacterized protein"/>
    <property type="match status" value="1"/>
</dbReference>
<dbReference type="Pfam" id="PF02263">
    <property type="entry name" value="GBP"/>
    <property type="match status" value="1"/>
</dbReference>
<evidence type="ECO:0000256" key="2">
    <source>
        <dbReference type="ARBA" id="ARBA00022801"/>
    </source>
</evidence>
<dbReference type="OMA" id="RMNEDNQ"/>
<evidence type="ECO:0000256" key="3">
    <source>
        <dbReference type="ARBA" id="ARBA00023134"/>
    </source>
</evidence>
<dbReference type="InterPro" id="IPR027417">
    <property type="entry name" value="P-loop_NTPase"/>
</dbReference>
<protein>
    <submittedName>
        <fullName evidence="9">Guanylate-binding protein 1-like</fullName>
    </submittedName>
</protein>
<dbReference type="PROSITE" id="PS51715">
    <property type="entry name" value="G_GB1_RHD3"/>
    <property type="match status" value="1"/>
</dbReference>
<evidence type="ECO:0000313" key="8">
    <source>
        <dbReference type="Proteomes" id="UP000001554"/>
    </source>
</evidence>
<dbReference type="GO" id="GO:0005525">
    <property type="term" value="F:GTP binding"/>
    <property type="evidence" value="ECO:0000318"/>
    <property type="project" value="GO_Central"/>
</dbReference>
<keyword evidence="1" id="KW-0547">Nucleotide-binding</keyword>
<dbReference type="InterPro" id="IPR030386">
    <property type="entry name" value="G_GB1_RHD3_dom"/>
</dbReference>
<proteinExistence type="inferred from homology"/>
<dbReference type="RefSeq" id="XP_035664225.1">
    <property type="nucleotide sequence ID" value="XM_035808332.1"/>
</dbReference>
<dbReference type="GeneID" id="118407800"/>
<keyword evidence="8" id="KW-1185">Reference proteome</keyword>
<dbReference type="SUPFAM" id="SSF52540">
    <property type="entry name" value="P-loop containing nucleoside triphosphate hydrolases"/>
    <property type="match status" value="1"/>
</dbReference>
<evidence type="ECO:0000256" key="1">
    <source>
        <dbReference type="ARBA" id="ARBA00022741"/>
    </source>
</evidence>
<dbReference type="GO" id="GO:0003924">
    <property type="term" value="F:GTPase activity"/>
    <property type="evidence" value="ECO:0000318"/>
    <property type="project" value="GO_Central"/>
</dbReference>
<evidence type="ECO:0000256" key="5">
    <source>
        <dbReference type="SAM" id="Coils"/>
    </source>
</evidence>
<dbReference type="InterPro" id="IPR015894">
    <property type="entry name" value="Guanylate-bd_N"/>
</dbReference>